<dbReference type="Proteomes" id="UP000278962">
    <property type="component" value="Unassembled WGS sequence"/>
</dbReference>
<proteinExistence type="predicted"/>
<comment type="caution">
    <text evidence="1">The sequence shown here is derived from an EMBL/GenBank/DDBJ whole genome shotgun (WGS) entry which is preliminary data.</text>
</comment>
<sequence length="189" mass="21124">MPEAPEPAKMVWALPHDVLRGPRGTLYVGGAVDAELLLVERDDIVIGARHFTAYPDGFGFVLHIWLSEPEYDLFELTDTLAHNPRRRGKQDRKHVYMGVELPDGTAVRGSYDGMHIDEPRLELYHHWVLDEHYQGELVARVAAPESGSVTLVLDWAARGIVEARASIDAGLLYNAARHARPLFAVADRP</sequence>
<dbReference type="OrthoDB" id="127311at2"/>
<dbReference type="RefSeq" id="WP_147447566.1">
    <property type="nucleotide sequence ID" value="NZ_RBIL01000001.1"/>
</dbReference>
<evidence type="ECO:0000313" key="1">
    <source>
        <dbReference type="EMBL" id="RKQ90542.1"/>
    </source>
</evidence>
<evidence type="ECO:0000313" key="2">
    <source>
        <dbReference type="Proteomes" id="UP000278962"/>
    </source>
</evidence>
<dbReference type="EMBL" id="RBIL01000001">
    <property type="protein sequence ID" value="RKQ90542.1"/>
    <property type="molecule type" value="Genomic_DNA"/>
</dbReference>
<accession>A0A660L664</accession>
<organism evidence="1 2">
    <name type="scientific">Solirubrobacter pauli</name>
    <dbReference type="NCBI Taxonomy" id="166793"/>
    <lineage>
        <taxon>Bacteria</taxon>
        <taxon>Bacillati</taxon>
        <taxon>Actinomycetota</taxon>
        <taxon>Thermoleophilia</taxon>
        <taxon>Solirubrobacterales</taxon>
        <taxon>Solirubrobacteraceae</taxon>
        <taxon>Solirubrobacter</taxon>
    </lineage>
</organism>
<keyword evidence="2" id="KW-1185">Reference proteome</keyword>
<dbReference type="AlphaFoldDB" id="A0A660L664"/>
<name>A0A660L664_9ACTN</name>
<gene>
    <name evidence="1" type="ORF">C8N24_0348</name>
</gene>
<reference evidence="1 2" key="1">
    <citation type="submission" date="2018-10" db="EMBL/GenBank/DDBJ databases">
        <title>Genomic Encyclopedia of Archaeal and Bacterial Type Strains, Phase II (KMG-II): from individual species to whole genera.</title>
        <authorList>
            <person name="Goeker M."/>
        </authorList>
    </citation>
    <scope>NUCLEOTIDE SEQUENCE [LARGE SCALE GENOMIC DNA]</scope>
    <source>
        <strain evidence="1 2">DSM 14954</strain>
    </source>
</reference>
<protein>
    <submittedName>
        <fullName evidence="1">Uncharacterized protein</fullName>
    </submittedName>
</protein>